<feature type="coiled-coil region" evidence="1">
    <location>
        <begin position="307"/>
        <end position="379"/>
    </location>
</feature>
<organism evidence="2 3">
    <name type="scientific">Ruthenibacterium lactatiformans</name>
    <dbReference type="NCBI Taxonomy" id="1550024"/>
    <lineage>
        <taxon>Bacteria</taxon>
        <taxon>Bacillati</taxon>
        <taxon>Bacillota</taxon>
        <taxon>Clostridia</taxon>
        <taxon>Eubacteriales</taxon>
        <taxon>Oscillospiraceae</taxon>
        <taxon>Ruthenibacterium</taxon>
    </lineage>
</organism>
<dbReference type="Gene3D" id="3.40.50.300">
    <property type="entry name" value="P-loop containing nucleotide triphosphate hydrolases"/>
    <property type="match status" value="1"/>
</dbReference>
<dbReference type="GeneID" id="42855270"/>
<sequence>MKILKTGCGNTQESFIEDRLTDGVNVIFSNDNNKGKTIIFQGMMYALGNEPIFPSGFNYKSYYFYTSIEHNGEIFEFLRKNSTIAVKQRDIVTVFNDTSELKYFVTKNIFSLPYIIKDGFQKLVDLSLFYQLFFVGQDRRNPSNIVNNGYYNKQDFANMLYALSGCLTLTESIEKLKALRLELKKCKSNIESLSKRLTLYREHPEIASAVSKTADRENMEKERQEYQALNDAISTMQKKRARLINRKIKLENLISELNSLNTQLKSGEIRCRDCGSSNITYVSGDLSFELTNDLVRKNVMRSISDSITLYTAEITELQQRINQKQDELKQKIQKTPVPVSNMLIYSETIRTYSEDEERLSELHDKQDALEAEIETEQNLQDSNSQKQTKVKESILASMNSFYKLIDPDGTQIFKDFFSTKSMTFSGSEEQEYYFSRTLAIFWHLKHDFPIIMDCFRKGELSTKKENIMIKEYQKTGAQVILSSTLKDEEYSSGTKYYNMDGVNAINYESNPNSHILQSIYCERFMGLVDSFGVIY</sequence>
<comment type="caution">
    <text evidence="2">The sequence shown here is derived from an EMBL/GenBank/DDBJ whole genome shotgun (WGS) entry which is preliminary data.</text>
</comment>
<feature type="coiled-coil region" evidence="1">
    <location>
        <begin position="169"/>
        <end position="270"/>
    </location>
</feature>
<evidence type="ECO:0000313" key="2">
    <source>
        <dbReference type="EMBL" id="KJF41475.1"/>
    </source>
</evidence>
<dbReference type="Proteomes" id="UP000032483">
    <property type="component" value="Unassembled WGS sequence"/>
</dbReference>
<gene>
    <name evidence="2" type="ORF">TQ39_01295</name>
</gene>
<reference evidence="2" key="1">
    <citation type="submission" date="2015-02" db="EMBL/GenBank/DDBJ databases">
        <title>A novel member of the family Ruminococcaceae isolated from human feces.</title>
        <authorList>
            <person name="Shkoporov A.N."/>
            <person name="Chaplin A.V."/>
            <person name="Motuzova O.V."/>
            <person name="Kafarskaia L.I."/>
            <person name="Khokhlova E.V."/>
            <person name="Efimov B.A."/>
        </authorList>
    </citation>
    <scope>NUCLEOTIDE SEQUENCE [LARGE SCALE GENOMIC DNA]</scope>
    <source>
        <strain evidence="2">585-1</strain>
    </source>
</reference>
<keyword evidence="3" id="KW-1185">Reference proteome</keyword>
<dbReference type="InterPro" id="IPR027417">
    <property type="entry name" value="P-loop_NTPase"/>
</dbReference>
<dbReference type="RefSeq" id="WP_050004268.1">
    <property type="nucleotide sequence ID" value="NZ_JBKVGE010000003.1"/>
</dbReference>
<name>A0A0D8J3D5_9FIRM</name>
<proteinExistence type="predicted"/>
<keyword evidence="1" id="KW-0175">Coiled coil</keyword>
<accession>A0A0D8J3D5</accession>
<evidence type="ECO:0008006" key="4">
    <source>
        <dbReference type="Google" id="ProtNLM"/>
    </source>
</evidence>
<dbReference type="AlphaFoldDB" id="A0A0D8J3D5"/>
<dbReference type="EMBL" id="JXXK01000001">
    <property type="protein sequence ID" value="KJF41475.1"/>
    <property type="molecule type" value="Genomic_DNA"/>
</dbReference>
<evidence type="ECO:0000313" key="3">
    <source>
        <dbReference type="Proteomes" id="UP000032483"/>
    </source>
</evidence>
<protein>
    <recommendedName>
        <fullName evidence="4">Rad50/SbcC-type AAA domain-containing protein</fullName>
    </recommendedName>
</protein>
<evidence type="ECO:0000256" key="1">
    <source>
        <dbReference type="SAM" id="Coils"/>
    </source>
</evidence>